<keyword evidence="5" id="KW-1185">Reference proteome</keyword>
<feature type="region of interest" description="Disordered" evidence="1">
    <location>
        <begin position="141"/>
        <end position="167"/>
    </location>
</feature>
<feature type="compositionally biased region" description="Polar residues" evidence="1">
    <location>
        <begin position="434"/>
        <end position="446"/>
    </location>
</feature>
<gene>
    <name evidence="4" type="ORF">C2857_006020</name>
</gene>
<dbReference type="InterPro" id="IPR018535">
    <property type="entry name" value="DUF1996"/>
</dbReference>
<evidence type="ECO:0000256" key="1">
    <source>
        <dbReference type="SAM" id="MobiDB-lite"/>
    </source>
</evidence>
<feature type="region of interest" description="Disordered" evidence="1">
    <location>
        <begin position="586"/>
        <end position="607"/>
    </location>
</feature>
<dbReference type="PANTHER" id="PTHR43662:SF11">
    <property type="entry name" value="WSC DOMAIN-CONTAINING PROTEIN"/>
    <property type="match status" value="1"/>
</dbReference>
<dbReference type="InterPro" id="IPR002889">
    <property type="entry name" value="WSC_carb-bd"/>
</dbReference>
<evidence type="ECO:0000256" key="2">
    <source>
        <dbReference type="SAM" id="SignalP"/>
    </source>
</evidence>
<feature type="domain" description="WSC" evidence="3">
    <location>
        <begin position="489"/>
        <end position="581"/>
    </location>
</feature>
<sequence>MKLTTATALLALVTGVAARKDNPDKRTFAVLRFTNKQLTKGRLDPIVSPGHVASHVHSVLGGSGFGLGSTGKDLMASNCSTALVKGDNSNYWFPSLYFKDPKTGKLEDVEMFYANVYYFFEASNDDIKPFPVGLSMLTGDPNLRTPPKDGASSNLDPSKGPVNPVKWTCPRSDMNRAAYPPGSDGRMAGIADPNNKGEGVGFPDVNCDGYASPLRGDLHFPSCYNPEKGLTNYKENMVFPSDAGNGKQDCPKGHLHVPHLFLEVYWNTPAFKDRWTPGQGNQPFVLSNGDATGYSNHADFMAAWDEDLLQGIINHCDKGSAGMDQCTEVLKYGLNKGECTIESPVDETINGVLGALPGKNMITGWRYGGSGSNGGGSGGDKEKPQPSGQKPTGDDNPKRQPTISQPAGDVKHTTTSAAKTTIAQEPEPARTSDSKATSEAGSSQLALPTGPSGCTPKIHTVWETLTVTAALPGVTHQPSVANSTRAAGGFKYAGCFKDSSNRALGGETRANLGAISNEKCVTHCKGAGFALAGTEYGGQCYCGNELTGSERVDDSACNVACEGDGADTCGGSWTLSVYSQDGQASLKGAKGRRHAHEHVQRHRSKHH</sequence>
<dbReference type="PROSITE" id="PS51212">
    <property type="entry name" value="WSC"/>
    <property type="match status" value="1"/>
</dbReference>
<dbReference type="AlphaFoldDB" id="A0A7S9KT95"/>
<dbReference type="OrthoDB" id="74764at2759"/>
<keyword evidence="2" id="KW-0732">Signal</keyword>
<feature type="compositionally biased region" description="Polar residues" evidence="1">
    <location>
        <begin position="413"/>
        <end position="423"/>
    </location>
</feature>
<dbReference type="PANTHER" id="PTHR43662">
    <property type="match status" value="1"/>
</dbReference>
<accession>A0A7S9KT95</accession>
<feature type="compositionally biased region" description="Gly residues" evidence="1">
    <location>
        <begin position="366"/>
        <end position="378"/>
    </location>
</feature>
<feature type="region of interest" description="Disordered" evidence="1">
    <location>
        <begin position="366"/>
        <end position="454"/>
    </location>
</feature>
<dbReference type="EMBL" id="CP031387">
    <property type="protein sequence ID" value="QPH01817.1"/>
    <property type="molecule type" value="Genomic_DNA"/>
</dbReference>
<dbReference type="SMART" id="SM00321">
    <property type="entry name" value="WSC"/>
    <property type="match status" value="1"/>
</dbReference>
<reference evidence="4 5" key="1">
    <citation type="journal article" date="2018" name="PLoS Genet.">
        <title>Repeat elements organise 3D genome structure and mediate transcription in the filamentous fungus Epichloe festucae.</title>
        <authorList>
            <person name="Winter D.J."/>
            <person name="Ganley A.R.D."/>
            <person name="Young C.A."/>
            <person name="Liachko I."/>
            <person name="Schardl C.L."/>
            <person name="Dupont P.Y."/>
            <person name="Berry D."/>
            <person name="Ram A."/>
            <person name="Scott B."/>
            <person name="Cox M.P."/>
        </authorList>
    </citation>
    <scope>NUCLEOTIDE SEQUENCE [LARGE SCALE GENOMIC DNA]</scope>
    <source>
        <strain evidence="4 5">Fl1</strain>
    </source>
</reference>
<proteinExistence type="predicted"/>
<evidence type="ECO:0000313" key="5">
    <source>
        <dbReference type="Proteomes" id="UP000594364"/>
    </source>
</evidence>
<name>A0A7S9KT95_EPIFF</name>
<dbReference type="Pfam" id="PF09362">
    <property type="entry name" value="DUF1996"/>
    <property type="match status" value="1"/>
</dbReference>
<evidence type="ECO:0000313" key="4">
    <source>
        <dbReference type="EMBL" id="QPH01817.1"/>
    </source>
</evidence>
<dbReference type="Pfam" id="PF01822">
    <property type="entry name" value="WSC"/>
    <property type="match status" value="1"/>
</dbReference>
<evidence type="ECO:0000259" key="3">
    <source>
        <dbReference type="PROSITE" id="PS51212"/>
    </source>
</evidence>
<feature type="signal peptide" evidence="2">
    <location>
        <begin position="1"/>
        <end position="18"/>
    </location>
</feature>
<organism evidence="4 5">
    <name type="scientific">Epichloe festucae (strain Fl1)</name>
    <dbReference type="NCBI Taxonomy" id="877507"/>
    <lineage>
        <taxon>Eukaryota</taxon>
        <taxon>Fungi</taxon>
        <taxon>Dikarya</taxon>
        <taxon>Ascomycota</taxon>
        <taxon>Pezizomycotina</taxon>
        <taxon>Sordariomycetes</taxon>
        <taxon>Hypocreomycetidae</taxon>
        <taxon>Hypocreales</taxon>
        <taxon>Clavicipitaceae</taxon>
        <taxon>Epichloe</taxon>
    </lineage>
</organism>
<dbReference type="Proteomes" id="UP000594364">
    <property type="component" value="Chromosome 3"/>
</dbReference>
<feature type="compositionally biased region" description="Basic residues" evidence="1">
    <location>
        <begin position="589"/>
        <end position="607"/>
    </location>
</feature>
<protein>
    <recommendedName>
        <fullName evidence="3">WSC domain-containing protein</fullName>
    </recommendedName>
</protein>
<feature type="chain" id="PRO_5034131582" description="WSC domain-containing protein" evidence="2">
    <location>
        <begin position="19"/>
        <end position="607"/>
    </location>
</feature>